<dbReference type="InterPro" id="IPR007698">
    <property type="entry name" value="AlaDH/PNT_NAD(H)-bd"/>
</dbReference>
<dbReference type="InterPro" id="IPR031629">
    <property type="entry name" value="DpaA_N"/>
</dbReference>
<organism evidence="3 4">
    <name type="scientific">Paenibacillus polymyxa</name>
    <name type="common">Bacillus polymyxa</name>
    <dbReference type="NCBI Taxonomy" id="1406"/>
    <lineage>
        <taxon>Bacteria</taxon>
        <taxon>Bacillati</taxon>
        <taxon>Bacillota</taxon>
        <taxon>Bacilli</taxon>
        <taxon>Bacillales</taxon>
        <taxon>Paenibacillaceae</taxon>
        <taxon>Paenibacillus</taxon>
    </lineage>
</organism>
<evidence type="ECO:0000259" key="2">
    <source>
        <dbReference type="Pfam" id="PF16924"/>
    </source>
</evidence>
<dbReference type="SUPFAM" id="SSF51735">
    <property type="entry name" value="NAD(P)-binding Rossmann-fold domains"/>
    <property type="match status" value="1"/>
</dbReference>
<reference evidence="3" key="1">
    <citation type="submission" date="2022-11" db="EMBL/GenBank/DDBJ databases">
        <authorList>
            <person name="Vasilchenko N.G."/>
            <person name="Prazdnova E.V."/>
            <person name="Gorovtsov A.V."/>
            <person name="Chistyakov V.A."/>
            <person name="Pak M.L."/>
        </authorList>
    </citation>
    <scope>NUCLEOTIDE SEQUENCE</scope>
    <source>
        <strain evidence="3">R 4.5</strain>
    </source>
</reference>
<dbReference type="InterPro" id="IPR036291">
    <property type="entry name" value="NAD(P)-bd_dom_sf"/>
</dbReference>
<dbReference type="NCBIfam" id="TIGR02853">
    <property type="entry name" value="spore_dpaA"/>
    <property type="match status" value="1"/>
</dbReference>
<dbReference type="Pfam" id="PF01262">
    <property type="entry name" value="AlaDh_PNT_C"/>
    <property type="match status" value="1"/>
</dbReference>
<sequence length="317" mass="34415">MLTGIRVVVLGGDARQLEVIRKCVDMDATVSVVGFDKLEVPLKGVTLEPMSVKLLESSDALILPVVGCDEEGNVNALFGAQKLQFLNEHAAALPPHCVVYTGMARTYLKEICTRHELKLVELLERDDVAIYNSIPTAEGALMMAIQHTDFTIHGADCMVLGMGRTGFTMARALQGLGARVKVGVRRAEDAARAVEMGWEPFMTRDLAHETKGVDLIFNTIPSMIITAQILSKLPLSTVIIDLASAPGGCDFRYAEKRGIKAMLAPGLPGIVAPKTAGAIIANTLVQLLMEDNPDRGMHNELARENSRLCNYRLTLHI</sequence>
<proteinExistence type="predicted"/>
<dbReference type="Gene3D" id="3.40.50.720">
    <property type="entry name" value="NAD(P)-binding Rossmann-like Domain"/>
    <property type="match status" value="2"/>
</dbReference>
<dbReference type="AlphaFoldDB" id="A0AAE9L9G7"/>
<dbReference type="EMBL" id="CP097770">
    <property type="protein sequence ID" value="URJ52326.2"/>
    <property type="molecule type" value="Genomic_DNA"/>
</dbReference>
<evidence type="ECO:0000259" key="1">
    <source>
        <dbReference type="Pfam" id="PF01262"/>
    </source>
</evidence>
<name>A0AAE9L9G7_PAEPO</name>
<evidence type="ECO:0000313" key="4">
    <source>
        <dbReference type="Proteomes" id="UP001055784"/>
    </source>
</evidence>
<dbReference type="Pfam" id="PF16924">
    <property type="entry name" value="DpaA_N"/>
    <property type="match status" value="1"/>
</dbReference>
<dbReference type="NCBIfam" id="NF006162">
    <property type="entry name" value="PRK08306.1"/>
    <property type="match status" value="1"/>
</dbReference>
<dbReference type="Proteomes" id="UP001055784">
    <property type="component" value="Chromosome"/>
</dbReference>
<gene>
    <name evidence="3" type="primary">dpsA</name>
    <name evidence="3" type="ORF">MF626_001835</name>
</gene>
<feature type="domain" description="Alanine dehydrogenase/pyridine nucleotide transhydrogenase NAD(H)-binding" evidence="1">
    <location>
        <begin position="149"/>
        <end position="295"/>
    </location>
</feature>
<protein>
    <submittedName>
        <fullName evidence="3">Dipicolinate synthase subunit DpsA</fullName>
    </submittedName>
</protein>
<accession>A0AAE9L9G7</accession>
<dbReference type="InterPro" id="IPR014215">
    <property type="entry name" value="Dipicolinic_acid_synth_A"/>
</dbReference>
<evidence type="ECO:0000313" key="3">
    <source>
        <dbReference type="EMBL" id="URJ52326.2"/>
    </source>
</evidence>
<feature type="domain" description="Dipicolinate synthase subunit A N-terminal" evidence="2">
    <location>
        <begin position="7"/>
        <end position="122"/>
    </location>
</feature>